<evidence type="ECO:0000259" key="8">
    <source>
        <dbReference type="Pfam" id="PF00685"/>
    </source>
</evidence>
<keyword evidence="4" id="KW-0408">Iron</keyword>
<dbReference type="Pfam" id="PF09243">
    <property type="entry name" value="Rsm22"/>
    <property type="match status" value="1"/>
</dbReference>
<dbReference type="InterPro" id="IPR000863">
    <property type="entry name" value="Sulfotransferase_dom"/>
</dbReference>
<keyword evidence="9" id="KW-1185">Reference proteome</keyword>
<sequence>MATQTIVETAQKIVTPETLRYAANQSQRCLVVPVRLRRAIKKYLREQEEPYMRRKVLRLSQSFNQIKDVNLQLATSTAEKIVEDPLKSFEQSKRWKIKSAYGDIGLTYTDAETIAYVASRMPAVYSACYRVLKEVRRRLPGFSPSKVLDFGAGTGSAFWALQEVWPKSLEKINLIEPSQSMQRAGRSLIQGLKNLPLIHSYDSIQALSKSISKSDRGHDLVIASYVLGEIPSLKDRITIVRQLWDLTQDVLVLVEPGTPHGSNIITQMRSHILWMEERKHRKSSHKNKEVCKDLITQNACAFVVAPCPHDGTCPLVKSGKYCHFVQRLERTSSQRAYKRSKGEPLRGFEDEKFSYVVFRRGQRPREPWPLDGLKFDTLKEQHAKRNPEDLEIDYEDWLKLQQADDTPHEVADAVTYDSDDLETGDGPREAVNAVTYDSDVVETDAANDNEEDKDAEEERASADLGGGWGRIVFMPVRRGRQVTMNVCRSTKRDASEGSYDRIVVTHSKNPTLHRQAKRSIWAKDTDIIVATTPKSGTTWLKALTFSIVNRQCFSIENHPLLTSNPHELVPYFEHDIYANNHDQIPHLPNMIEPRLFGTHIPFHALTKSSKESNCKIIYICRNLFDTFVSTWIFNNKVKQESLPDLTLEEAFESYCKGITNYGPWWNHMLGYWKESIVRPNKVLFLKYEDLKEDVSFQVRKIAEFLGCPFTQEEESSGMIENIIKLCNFEKMKDLEVNKFGRTFSRVDNKNFFRKAEIGDWKNYLSPSMVEKLSKIIDEKFSGSGLSFKVHS</sequence>
<comment type="function">
    <text evidence="7">Mitochondrial ribosome (mitoribosome) assembly factor. Binds at the interface of the head and body domains of the mitochondrial small ribosomal subunit (mt-SSU), occluding the mRNA channel and preventing compaction of the head domain towards the body. Probable inactive methyltransferase: retains the characteristic folding and ability to bind S-adenosyl-L-methionine, but it probably lost its methyltransferase activity.</text>
</comment>
<dbReference type="InterPro" id="IPR029063">
    <property type="entry name" value="SAM-dependent_MTases_sf"/>
</dbReference>
<feature type="domain" description="Sulfotransferase" evidence="8">
    <location>
        <begin position="524"/>
        <end position="784"/>
    </location>
</feature>
<evidence type="ECO:0000256" key="6">
    <source>
        <dbReference type="ARBA" id="ARBA00023128"/>
    </source>
</evidence>
<dbReference type="GO" id="GO:0005763">
    <property type="term" value="C:mitochondrial small ribosomal subunit"/>
    <property type="evidence" value="ECO:0007669"/>
    <property type="project" value="TreeGrafter"/>
</dbReference>
<dbReference type="GO" id="GO:0046872">
    <property type="term" value="F:metal ion binding"/>
    <property type="evidence" value="ECO:0007669"/>
    <property type="project" value="UniProtKB-KW"/>
</dbReference>
<dbReference type="Proteomes" id="UP000694853">
    <property type="component" value="Unplaced"/>
</dbReference>
<reference evidence="9" key="1">
    <citation type="journal article" date="2019" name="Toxins">
        <title>Detection of Abrin-Like and Prepropulchellin-Like Toxin Genes and Transcripts Using Whole Genome Sequencing and Full-Length Transcript Sequencing of Abrus precatorius.</title>
        <authorList>
            <person name="Hovde B.T."/>
            <person name="Daligault H.E."/>
            <person name="Hanschen E.R."/>
            <person name="Kunde Y.A."/>
            <person name="Johnson M.B."/>
            <person name="Starkenburg S.R."/>
            <person name="Johnson S.L."/>
        </authorList>
    </citation>
    <scope>NUCLEOTIDE SEQUENCE [LARGE SCALE GENOMIC DNA]</scope>
</reference>
<dbReference type="GO" id="GO:0051536">
    <property type="term" value="F:iron-sulfur cluster binding"/>
    <property type="evidence" value="ECO:0007669"/>
    <property type="project" value="UniProtKB-KW"/>
</dbReference>
<dbReference type="GO" id="GO:0006412">
    <property type="term" value="P:translation"/>
    <property type="evidence" value="ECO:0007669"/>
    <property type="project" value="InterPro"/>
</dbReference>
<dbReference type="GO" id="GO:0003735">
    <property type="term" value="F:structural constituent of ribosome"/>
    <property type="evidence" value="ECO:0007669"/>
    <property type="project" value="TreeGrafter"/>
</dbReference>
<organism evidence="9 10">
    <name type="scientific">Abrus precatorius</name>
    <name type="common">Indian licorice</name>
    <name type="synonym">Glycine abrus</name>
    <dbReference type="NCBI Taxonomy" id="3816"/>
    <lineage>
        <taxon>Eukaryota</taxon>
        <taxon>Viridiplantae</taxon>
        <taxon>Streptophyta</taxon>
        <taxon>Embryophyta</taxon>
        <taxon>Tracheophyta</taxon>
        <taxon>Spermatophyta</taxon>
        <taxon>Magnoliopsida</taxon>
        <taxon>eudicotyledons</taxon>
        <taxon>Gunneridae</taxon>
        <taxon>Pentapetalae</taxon>
        <taxon>rosids</taxon>
        <taxon>fabids</taxon>
        <taxon>Fabales</taxon>
        <taxon>Fabaceae</taxon>
        <taxon>Papilionoideae</taxon>
        <taxon>50 kb inversion clade</taxon>
        <taxon>NPAAA clade</taxon>
        <taxon>indigoferoid/millettioid clade</taxon>
        <taxon>Abreae</taxon>
        <taxon>Abrus</taxon>
    </lineage>
</organism>
<evidence type="ECO:0000256" key="7">
    <source>
        <dbReference type="ARBA" id="ARBA00045681"/>
    </source>
</evidence>
<dbReference type="Gene3D" id="3.40.50.150">
    <property type="entry name" value="Vaccinia Virus protein VP39"/>
    <property type="match status" value="1"/>
</dbReference>
<dbReference type="PANTHER" id="PTHR13184:SF5">
    <property type="entry name" value="METHYLTRANSFERASE-LIKE PROTEIN 17, MITOCHONDRIAL"/>
    <property type="match status" value="1"/>
</dbReference>
<accession>A0A8B8LCF8</accession>
<dbReference type="InterPro" id="IPR015324">
    <property type="entry name" value="Ribosomal_Rsm22-like"/>
</dbReference>
<protein>
    <submittedName>
        <fullName evidence="10">Uncharacterized protein LOC113864476</fullName>
    </submittedName>
</protein>
<dbReference type="GeneID" id="113864476"/>
<dbReference type="GO" id="GO:0008146">
    <property type="term" value="F:sulfotransferase activity"/>
    <property type="evidence" value="ECO:0007669"/>
    <property type="project" value="InterPro"/>
</dbReference>
<evidence type="ECO:0000256" key="1">
    <source>
        <dbReference type="ARBA" id="ARBA00004173"/>
    </source>
</evidence>
<keyword evidence="3" id="KW-0809">Transit peptide</keyword>
<dbReference type="InterPro" id="IPR052571">
    <property type="entry name" value="Mt_RNA_Methyltransferase"/>
</dbReference>
<keyword evidence="6" id="KW-0496">Mitochondrion</keyword>
<proteinExistence type="predicted"/>
<evidence type="ECO:0000256" key="2">
    <source>
        <dbReference type="ARBA" id="ARBA00022723"/>
    </source>
</evidence>
<reference evidence="10" key="2">
    <citation type="submission" date="2025-08" db="UniProtKB">
        <authorList>
            <consortium name="RefSeq"/>
        </authorList>
    </citation>
    <scope>IDENTIFICATION</scope>
    <source>
        <tissue evidence="10">Young leaves</tissue>
    </source>
</reference>
<evidence type="ECO:0000313" key="9">
    <source>
        <dbReference type="Proteomes" id="UP000694853"/>
    </source>
</evidence>
<dbReference type="OrthoDB" id="421327at2759"/>
<comment type="subcellular location">
    <subcellularLocation>
        <location evidence="1">Mitochondrion</location>
    </subcellularLocation>
</comment>
<evidence type="ECO:0000256" key="5">
    <source>
        <dbReference type="ARBA" id="ARBA00023014"/>
    </source>
</evidence>
<dbReference type="KEGG" id="aprc:113864476"/>
<dbReference type="SUPFAM" id="SSF52540">
    <property type="entry name" value="P-loop containing nucleoside triphosphate hydrolases"/>
    <property type="match status" value="1"/>
</dbReference>
<dbReference type="PANTHER" id="PTHR13184">
    <property type="entry name" value="37S RIBOSOMAL PROTEIN S22"/>
    <property type="match status" value="1"/>
</dbReference>
<dbReference type="InterPro" id="IPR027417">
    <property type="entry name" value="P-loop_NTPase"/>
</dbReference>
<keyword evidence="5" id="KW-0411">Iron-sulfur</keyword>
<dbReference type="Pfam" id="PF00685">
    <property type="entry name" value="Sulfotransfer_1"/>
    <property type="match status" value="1"/>
</dbReference>
<dbReference type="SUPFAM" id="SSF53335">
    <property type="entry name" value="S-adenosyl-L-methionine-dependent methyltransferases"/>
    <property type="match status" value="1"/>
</dbReference>
<name>A0A8B8LCF8_ABRPR</name>
<evidence type="ECO:0000313" key="10">
    <source>
        <dbReference type="RefSeq" id="XP_027354026.1"/>
    </source>
</evidence>
<dbReference type="Gene3D" id="3.40.50.300">
    <property type="entry name" value="P-loop containing nucleotide triphosphate hydrolases"/>
    <property type="match status" value="1"/>
</dbReference>
<gene>
    <name evidence="10" type="primary">LOC113864476</name>
</gene>
<dbReference type="AlphaFoldDB" id="A0A8B8LCF8"/>
<keyword evidence="2" id="KW-0479">Metal-binding</keyword>
<dbReference type="GO" id="GO:0008168">
    <property type="term" value="F:methyltransferase activity"/>
    <property type="evidence" value="ECO:0007669"/>
    <property type="project" value="InterPro"/>
</dbReference>
<dbReference type="RefSeq" id="XP_027354026.1">
    <property type="nucleotide sequence ID" value="XM_027498225.1"/>
</dbReference>
<evidence type="ECO:0000256" key="4">
    <source>
        <dbReference type="ARBA" id="ARBA00023004"/>
    </source>
</evidence>
<evidence type="ECO:0000256" key="3">
    <source>
        <dbReference type="ARBA" id="ARBA00022946"/>
    </source>
</evidence>